<dbReference type="EMBL" id="CP097119">
    <property type="protein sequence ID" value="USS89854.1"/>
    <property type="molecule type" value="Genomic_DNA"/>
</dbReference>
<proteinExistence type="predicted"/>
<dbReference type="RefSeq" id="WP_252767400.1">
    <property type="nucleotide sequence ID" value="NZ_CP097119.1"/>
</dbReference>
<evidence type="ECO:0000313" key="2">
    <source>
        <dbReference type="Proteomes" id="UP001055911"/>
    </source>
</evidence>
<accession>A0A9Q9E3E9</accession>
<gene>
    <name evidence="1" type="ORF">M3M40_03525</name>
</gene>
<organism evidence="1 2">
    <name type="scientific">Fructilactobacillus cliffordii</name>
    <dbReference type="NCBI Taxonomy" id="2940299"/>
    <lineage>
        <taxon>Bacteria</taxon>
        <taxon>Bacillati</taxon>
        <taxon>Bacillota</taxon>
        <taxon>Bacilli</taxon>
        <taxon>Lactobacillales</taxon>
        <taxon>Lactobacillaceae</taxon>
        <taxon>Fructilactobacillus</taxon>
    </lineage>
</organism>
<evidence type="ECO:0000313" key="1">
    <source>
        <dbReference type="EMBL" id="USS89854.1"/>
    </source>
</evidence>
<dbReference type="AlphaFoldDB" id="A0A9Q9E3E9"/>
<reference evidence="1" key="1">
    <citation type="submission" date="2022-05" db="EMBL/GenBank/DDBJ databases">
        <authorList>
            <person name="Oliphant S.A."/>
            <person name="Watson-Haigh N.S."/>
            <person name="Sumby K.M."/>
            <person name="Gardner J.M."/>
            <person name="Jiranek V."/>
        </authorList>
    </citation>
    <scope>NUCLEOTIDE SEQUENCE</scope>
    <source>
        <strain evidence="1">KI4_B1</strain>
    </source>
</reference>
<keyword evidence="2" id="KW-1185">Reference proteome</keyword>
<sequence length="333" mass="38577">MEINQVIAFNYKDKFNAVKLPFDDNEIKNLNKIFNYSNDVTLKEYNDEELKPQKKFKLNNTDNYLMKIFEDLFEKLTTNELKILNSLKDFFDKEGFAYTGIVYLSTDKNKGLKRLDIYELRKSLKVNNKKVWLNFFKKKVGTGTADALQLFSLTDGFYLPIDNCLCSFVVNNKYDSKKTLNIYNVYKIDEIFNSTKIMESYASTTVDRLNGGSDRIKLTSDNLDVCFEDDISNINKKIKSDKNLMHTFAVFSGNGNSKIKKISKKQLNDVFEKLYDYAGENKSKFKKNDIPSLDLNSGEIKVKTNQIPIFAGLLNNKIIERLLDGEIVIPYYN</sequence>
<name>A0A9Q9E3E9_9LACO</name>
<protein>
    <submittedName>
        <fullName evidence="1">Uncharacterized protein</fullName>
    </submittedName>
</protein>
<dbReference type="Proteomes" id="UP001055911">
    <property type="component" value="Chromosome"/>
</dbReference>